<organism evidence="1 2">
    <name type="scientific">Campylobacter jejuni subsp. doylei</name>
    <dbReference type="NCBI Taxonomy" id="32021"/>
    <lineage>
        <taxon>Bacteria</taxon>
        <taxon>Pseudomonadati</taxon>
        <taxon>Campylobacterota</taxon>
        <taxon>Epsilonproteobacteria</taxon>
        <taxon>Campylobacterales</taxon>
        <taxon>Campylobacteraceae</taxon>
        <taxon>Campylobacter</taxon>
    </lineage>
</organism>
<dbReference type="Gene3D" id="3.40.50.150">
    <property type="entry name" value="Vaccinia Virus protein VP39"/>
    <property type="match status" value="1"/>
</dbReference>
<dbReference type="Proteomes" id="UP000239717">
    <property type="component" value="Chromosome"/>
</dbReference>
<dbReference type="EMBL" id="CP027403">
    <property type="protein sequence ID" value="AVL46854.1"/>
    <property type="molecule type" value="Genomic_DNA"/>
</dbReference>
<reference evidence="1 2" key="1">
    <citation type="submission" date="2018-03" db="EMBL/GenBank/DDBJ databases">
        <title>FDA dAtabase for Regulatory Grade micrObial Sequences (FDA-ARGOS): Supporting development and validation of Infectious Disease Dx tests.</title>
        <authorList>
            <person name="Kerrigan L."/>
            <person name="Tallon L.J."/>
            <person name="Sadzewicz L."/>
            <person name="Sengamalay N."/>
            <person name="Ott S."/>
            <person name="Godinez A."/>
            <person name="Nagaraj S."/>
            <person name="Vavikolanu K."/>
            <person name="Vyas G."/>
            <person name="Nadendla S."/>
            <person name="Aluvathingal J."/>
            <person name="Sichtig H."/>
        </authorList>
    </citation>
    <scope>NUCLEOTIDE SEQUENCE [LARGE SCALE GENOMIC DNA]</scope>
    <source>
        <strain evidence="1 2">FDAARGOS_295</strain>
    </source>
</reference>
<dbReference type="AlphaFoldDB" id="A0AAD0MFP0"/>
<dbReference type="GO" id="GO:0032259">
    <property type="term" value="P:methylation"/>
    <property type="evidence" value="ECO:0007669"/>
    <property type="project" value="UniProtKB-KW"/>
</dbReference>
<keyword evidence="1" id="KW-0489">Methyltransferase</keyword>
<dbReference type="GO" id="GO:0008168">
    <property type="term" value="F:methyltransferase activity"/>
    <property type="evidence" value="ECO:0007669"/>
    <property type="project" value="UniProtKB-KW"/>
</dbReference>
<evidence type="ECO:0000313" key="2">
    <source>
        <dbReference type="Proteomes" id="UP000239717"/>
    </source>
</evidence>
<keyword evidence="1" id="KW-0808">Transferase</keyword>
<sequence>MQNSLETYTMKYNENGYGLLFPDAHVVRFYERILKYKLDKTNGNLLDFGCGNGVHSAYFQSKGFKTFGIDIVPSLKEIWEQNISGGGDGGGGYCKIIEPNSSIKGLFDENMDIIFANQSLYYIPLKELKQNILEFYELLNTGGILFATMMSKKNYYFSHSQKEEKNGLSKVEINGRLNETSFIHFIDKAEDLENLFQPFETLFLGDYDPINFYNFEGSAHHYIYIGIKK</sequence>
<accession>A0AAD0MFP0</accession>
<dbReference type="Pfam" id="PF13489">
    <property type="entry name" value="Methyltransf_23"/>
    <property type="match status" value="1"/>
</dbReference>
<protein>
    <submittedName>
        <fullName evidence="1">Methyltransferase</fullName>
    </submittedName>
</protein>
<gene>
    <name evidence="1" type="ORF">CEP74_03115</name>
</gene>
<evidence type="ECO:0000313" key="1">
    <source>
        <dbReference type="EMBL" id="AVL46854.1"/>
    </source>
</evidence>
<dbReference type="SUPFAM" id="SSF53335">
    <property type="entry name" value="S-adenosyl-L-methionine-dependent methyltransferases"/>
    <property type="match status" value="1"/>
</dbReference>
<dbReference type="InterPro" id="IPR029063">
    <property type="entry name" value="SAM-dependent_MTases_sf"/>
</dbReference>
<dbReference type="CDD" id="cd02440">
    <property type="entry name" value="AdoMet_MTases"/>
    <property type="match status" value="1"/>
</dbReference>
<proteinExistence type="predicted"/>
<name>A0AAD0MFP0_CAMJU</name>